<feature type="transmembrane region" description="Helical" evidence="7">
    <location>
        <begin position="12"/>
        <end position="33"/>
    </location>
</feature>
<protein>
    <submittedName>
        <fullName evidence="9">Fatty acid hydroxylase</fullName>
    </submittedName>
</protein>
<evidence type="ECO:0000256" key="7">
    <source>
        <dbReference type="SAM" id="Phobius"/>
    </source>
</evidence>
<dbReference type="PANTHER" id="PTHR21624">
    <property type="entry name" value="STEROL DESATURASE-RELATED PROTEIN"/>
    <property type="match status" value="1"/>
</dbReference>
<evidence type="ECO:0000256" key="2">
    <source>
        <dbReference type="ARBA" id="ARBA00022692"/>
    </source>
</evidence>
<evidence type="ECO:0000256" key="6">
    <source>
        <dbReference type="ARBA" id="ARBA00023136"/>
    </source>
</evidence>
<name>A0A1P8JQ18_9BURK</name>
<feature type="transmembrane region" description="Helical" evidence="7">
    <location>
        <begin position="119"/>
        <end position="138"/>
    </location>
</feature>
<dbReference type="OrthoDB" id="9770329at2"/>
<keyword evidence="2 7" id="KW-0812">Transmembrane</keyword>
<proteinExistence type="predicted"/>
<dbReference type="RefSeq" id="WP_076195572.1">
    <property type="nucleotide sequence ID" value="NZ_CP019236.1"/>
</dbReference>
<keyword evidence="4" id="KW-0560">Oxidoreductase</keyword>
<dbReference type="EMBL" id="CP019236">
    <property type="protein sequence ID" value="APW35825.1"/>
    <property type="molecule type" value="Genomic_DNA"/>
</dbReference>
<dbReference type="InterPro" id="IPR051689">
    <property type="entry name" value="Sterol_desaturase/TMEM195"/>
</dbReference>
<dbReference type="GO" id="GO:0008610">
    <property type="term" value="P:lipid biosynthetic process"/>
    <property type="evidence" value="ECO:0007669"/>
    <property type="project" value="InterPro"/>
</dbReference>
<dbReference type="GO" id="GO:0050479">
    <property type="term" value="F:glyceryl-ether monooxygenase activity"/>
    <property type="evidence" value="ECO:0007669"/>
    <property type="project" value="TreeGrafter"/>
</dbReference>
<dbReference type="GO" id="GO:0006643">
    <property type="term" value="P:membrane lipid metabolic process"/>
    <property type="evidence" value="ECO:0007669"/>
    <property type="project" value="TreeGrafter"/>
</dbReference>
<dbReference type="PANTHER" id="PTHR21624:SF1">
    <property type="entry name" value="ALKYLGLYCEROL MONOOXYGENASE"/>
    <property type="match status" value="1"/>
</dbReference>
<keyword evidence="10" id="KW-1185">Reference proteome</keyword>
<dbReference type="Proteomes" id="UP000186609">
    <property type="component" value="Chromosome"/>
</dbReference>
<keyword evidence="5" id="KW-0443">Lipid metabolism</keyword>
<keyword evidence="3 7" id="KW-1133">Transmembrane helix</keyword>
<sequence>MPSLPLLWSDAIGWTGAHIVVPVLAALHIGAAAGDPREVAESLLIAGIQLLLIAGVMRPLEGLWPAERWQDRRLTTVDRHYTLLMLLGLFPLFSFLVLMPFAQLLGGGPAEDEPGGLRAWFPWFTGHPFAMFFVYYVVYDLAYYWMHRAQHAIPWWWALHSMHHSQRQMSCWSNDRGSYLDGVLQSFILAGVGLAMGVDASEFALLVLLSELIQNLSHANVRLQLAAMGRIGERWLVGPRFHRLHHMRRDPERPTLHNCNFGQVLSVWDRLFGTALYGAALRPTGVSDPVVDADNERGLVAMQWHVLKRFWGAVRRPSGWRLGDVSFGGPGYAPLRDDEPDQHRHDGRR</sequence>
<feature type="transmembrane region" description="Helical" evidence="7">
    <location>
        <begin position="81"/>
        <end position="99"/>
    </location>
</feature>
<dbReference type="GO" id="GO:0016020">
    <property type="term" value="C:membrane"/>
    <property type="evidence" value="ECO:0007669"/>
    <property type="project" value="GOC"/>
</dbReference>
<reference evidence="9 10" key="1">
    <citation type="submission" date="2017-01" db="EMBL/GenBank/DDBJ databases">
        <authorList>
            <person name="Mah S.A."/>
            <person name="Swanson W.J."/>
            <person name="Moy G.W."/>
            <person name="Vacquier V.D."/>
        </authorList>
    </citation>
    <scope>NUCLEOTIDE SEQUENCE [LARGE SCALE GENOMIC DNA]</scope>
    <source>
        <strain evidence="9 10">DCY110</strain>
    </source>
</reference>
<evidence type="ECO:0000256" key="1">
    <source>
        <dbReference type="ARBA" id="ARBA00004127"/>
    </source>
</evidence>
<evidence type="ECO:0000313" key="10">
    <source>
        <dbReference type="Proteomes" id="UP000186609"/>
    </source>
</evidence>
<dbReference type="GO" id="GO:0005506">
    <property type="term" value="F:iron ion binding"/>
    <property type="evidence" value="ECO:0007669"/>
    <property type="project" value="InterPro"/>
</dbReference>
<comment type="subcellular location">
    <subcellularLocation>
        <location evidence="1">Endomembrane system</location>
        <topology evidence="1">Multi-pass membrane protein</topology>
    </subcellularLocation>
</comment>
<evidence type="ECO:0000256" key="5">
    <source>
        <dbReference type="ARBA" id="ARBA00023098"/>
    </source>
</evidence>
<dbReference type="GO" id="GO:0012505">
    <property type="term" value="C:endomembrane system"/>
    <property type="evidence" value="ECO:0007669"/>
    <property type="project" value="UniProtKB-SubCell"/>
</dbReference>
<evidence type="ECO:0000259" key="8">
    <source>
        <dbReference type="Pfam" id="PF04116"/>
    </source>
</evidence>
<feature type="domain" description="Fatty acid hydroxylase" evidence="8">
    <location>
        <begin position="132"/>
        <end position="274"/>
    </location>
</feature>
<evidence type="ECO:0000313" key="9">
    <source>
        <dbReference type="EMBL" id="APW35825.1"/>
    </source>
</evidence>
<gene>
    <name evidence="9" type="ORF">RD110_00170</name>
</gene>
<accession>A0A1P8JQ18</accession>
<organism evidence="9 10">
    <name type="scientific">Rhodoferax koreensis</name>
    <dbReference type="NCBI Taxonomy" id="1842727"/>
    <lineage>
        <taxon>Bacteria</taxon>
        <taxon>Pseudomonadati</taxon>
        <taxon>Pseudomonadota</taxon>
        <taxon>Betaproteobacteria</taxon>
        <taxon>Burkholderiales</taxon>
        <taxon>Comamonadaceae</taxon>
        <taxon>Rhodoferax</taxon>
    </lineage>
</organism>
<dbReference type="InterPro" id="IPR006694">
    <property type="entry name" value="Fatty_acid_hydroxylase"/>
</dbReference>
<keyword evidence="6 7" id="KW-0472">Membrane</keyword>
<evidence type="ECO:0000256" key="3">
    <source>
        <dbReference type="ARBA" id="ARBA00022989"/>
    </source>
</evidence>
<dbReference type="KEGG" id="rhy:RD110_00170"/>
<dbReference type="STRING" id="1842727.RD110_00170"/>
<dbReference type="AlphaFoldDB" id="A0A1P8JQ18"/>
<dbReference type="Pfam" id="PF04116">
    <property type="entry name" value="FA_hydroxylase"/>
    <property type="match status" value="1"/>
</dbReference>
<evidence type="ECO:0000256" key="4">
    <source>
        <dbReference type="ARBA" id="ARBA00023002"/>
    </source>
</evidence>